<feature type="region of interest" description="Disordered" evidence="1">
    <location>
        <begin position="164"/>
        <end position="266"/>
    </location>
</feature>
<dbReference type="OrthoDB" id="5421195at2759"/>
<gene>
    <name evidence="2" type="ORF">K469DRAFT_682838</name>
</gene>
<name>A0A6A6DDJ2_9PEZI</name>
<accession>A0A6A6DDJ2</accession>
<dbReference type="AlphaFoldDB" id="A0A6A6DDJ2"/>
<sequence length="288" mass="34239">MAMRYSKAKLDWKPNKITLSLLDAWRLDRFKYDATAFEDYVEQMVRFFSTAEILTEEEARNIFEVNNDDRPPKRCGIPEPKDHRQDKLSLFLDKLHDTNEQQYPEITYFFVHRSVYFAFLGKPARIINHGTTHGQTRSPEQEILDVEDEEETQGFSEQQRFAQLAEQRGERQRQAEQERKKQRQTEERQLAQLSERRQTEQELFEEDDIQETHTSKGRKYLKKAQPDRGSLASLWNLDRERPYRKKPKPPRGIDAARRENDRKQTTQINLGKVIEPISQEQVELVKGE</sequence>
<feature type="compositionally biased region" description="Basic and acidic residues" evidence="1">
    <location>
        <begin position="254"/>
        <end position="264"/>
    </location>
</feature>
<feature type="compositionally biased region" description="Basic and acidic residues" evidence="1">
    <location>
        <begin position="167"/>
        <end position="200"/>
    </location>
</feature>
<evidence type="ECO:0000313" key="3">
    <source>
        <dbReference type="Proteomes" id="UP000800200"/>
    </source>
</evidence>
<proteinExistence type="predicted"/>
<dbReference type="EMBL" id="ML994717">
    <property type="protein sequence ID" value="KAF2176050.1"/>
    <property type="molecule type" value="Genomic_DNA"/>
</dbReference>
<dbReference type="InterPro" id="IPR022198">
    <property type="entry name" value="DUF3723"/>
</dbReference>
<dbReference type="Pfam" id="PF12520">
    <property type="entry name" value="DUF3723"/>
    <property type="match status" value="1"/>
</dbReference>
<organism evidence="2 3">
    <name type="scientific">Zopfia rhizophila CBS 207.26</name>
    <dbReference type="NCBI Taxonomy" id="1314779"/>
    <lineage>
        <taxon>Eukaryota</taxon>
        <taxon>Fungi</taxon>
        <taxon>Dikarya</taxon>
        <taxon>Ascomycota</taxon>
        <taxon>Pezizomycotina</taxon>
        <taxon>Dothideomycetes</taxon>
        <taxon>Dothideomycetes incertae sedis</taxon>
        <taxon>Zopfiaceae</taxon>
        <taxon>Zopfia</taxon>
    </lineage>
</organism>
<keyword evidence="3" id="KW-1185">Reference proteome</keyword>
<reference evidence="2" key="1">
    <citation type="journal article" date="2020" name="Stud. Mycol.">
        <title>101 Dothideomycetes genomes: a test case for predicting lifestyles and emergence of pathogens.</title>
        <authorList>
            <person name="Haridas S."/>
            <person name="Albert R."/>
            <person name="Binder M."/>
            <person name="Bloem J."/>
            <person name="Labutti K."/>
            <person name="Salamov A."/>
            <person name="Andreopoulos B."/>
            <person name="Baker S."/>
            <person name="Barry K."/>
            <person name="Bills G."/>
            <person name="Bluhm B."/>
            <person name="Cannon C."/>
            <person name="Castanera R."/>
            <person name="Culley D."/>
            <person name="Daum C."/>
            <person name="Ezra D."/>
            <person name="Gonzalez J."/>
            <person name="Henrissat B."/>
            <person name="Kuo A."/>
            <person name="Liang C."/>
            <person name="Lipzen A."/>
            <person name="Lutzoni F."/>
            <person name="Magnuson J."/>
            <person name="Mondo S."/>
            <person name="Nolan M."/>
            <person name="Ohm R."/>
            <person name="Pangilinan J."/>
            <person name="Park H.-J."/>
            <person name="Ramirez L."/>
            <person name="Alfaro M."/>
            <person name="Sun H."/>
            <person name="Tritt A."/>
            <person name="Yoshinaga Y."/>
            <person name="Zwiers L.-H."/>
            <person name="Turgeon B."/>
            <person name="Goodwin S."/>
            <person name="Spatafora J."/>
            <person name="Crous P."/>
            <person name="Grigoriev I."/>
        </authorList>
    </citation>
    <scope>NUCLEOTIDE SEQUENCE</scope>
    <source>
        <strain evidence="2">CBS 207.26</strain>
    </source>
</reference>
<evidence type="ECO:0000313" key="2">
    <source>
        <dbReference type="EMBL" id="KAF2176050.1"/>
    </source>
</evidence>
<dbReference type="Proteomes" id="UP000800200">
    <property type="component" value="Unassembled WGS sequence"/>
</dbReference>
<evidence type="ECO:0000256" key="1">
    <source>
        <dbReference type="SAM" id="MobiDB-lite"/>
    </source>
</evidence>
<protein>
    <submittedName>
        <fullName evidence="2">Uncharacterized protein</fullName>
    </submittedName>
</protein>